<comment type="caution">
    <text evidence="1">Lacks conserved residue(s) required for the propagation of feature annotation.</text>
</comment>
<dbReference type="InterPro" id="IPR001791">
    <property type="entry name" value="Laminin_G"/>
</dbReference>
<organism evidence="5 6">
    <name type="scientific">Trichobilharzia regenti</name>
    <name type="common">Nasal bird schistosome</name>
    <dbReference type="NCBI Taxonomy" id="157069"/>
    <lineage>
        <taxon>Eukaryota</taxon>
        <taxon>Metazoa</taxon>
        <taxon>Spiralia</taxon>
        <taxon>Lophotrochozoa</taxon>
        <taxon>Platyhelminthes</taxon>
        <taxon>Trematoda</taxon>
        <taxon>Digenea</taxon>
        <taxon>Strigeidida</taxon>
        <taxon>Schistosomatoidea</taxon>
        <taxon>Schistosomatidae</taxon>
        <taxon>Trichobilharzia</taxon>
    </lineage>
</organism>
<keyword evidence="3" id="KW-0472">Membrane</keyword>
<evidence type="ECO:0000259" key="4">
    <source>
        <dbReference type="PROSITE" id="PS50025"/>
    </source>
</evidence>
<reference evidence="5" key="1">
    <citation type="submission" date="2022-06" db="EMBL/GenBank/DDBJ databases">
        <authorList>
            <person name="Berger JAMES D."/>
            <person name="Berger JAMES D."/>
        </authorList>
    </citation>
    <scope>NUCLEOTIDE SEQUENCE [LARGE SCALE GENOMIC DNA]</scope>
</reference>
<dbReference type="InterPro" id="IPR050372">
    <property type="entry name" value="Neurexin-related_CASP"/>
</dbReference>
<evidence type="ECO:0000256" key="1">
    <source>
        <dbReference type="PROSITE-ProRule" id="PRU00122"/>
    </source>
</evidence>
<dbReference type="Proteomes" id="UP000050795">
    <property type="component" value="Unassembled WGS sequence"/>
</dbReference>
<evidence type="ECO:0000313" key="6">
    <source>
        <dbReference type="WBParaSite" id="TREG1_35340.1"/>
    </source>
</evidence>
<feature type="domain" description="Laminin G" evidence="4">
    <location>
        <begin position="101"/>
        <end position="298"/>
    </location>
</feature>
<sequence length="926" mass="105833">MIFIVVISQYIFYAETKENSFQVTKSKHKEAINNNNVMDKTTELQKDIRQRNETLDEKVNTTNQINSKNSTTIKTSRKTGSFQNSQKHPSMLVTTQSAGKLPTLKTQQIHYITFKQADCYLCSQSLHLYEKFHLQFNFRTSQENGLLLFNSGKQGIDFLAFELMKGYLHFVFDMGSGTQRHALTTQPVTDSNWHHVELSRTDLHNNVVQLVLDRNTPGEQFLNISVINGANARNFNLNDPLYIGGVPQDIFLNWREKLNSYHGFQGCFGNFSINRQHNFDLLKMAKLKYSNNWTIPLCYDQIAYKCLDRPKDAVECSKIQQIQKLLPQKLTTNEIISGQHFQPYCLNDGLCLQTWTAVVCACELTSFDGKRCTEAGTTFLYDFDSDAFKRKKLLGSSDSIIENNHTETIGGLQFIYTDISRNTRQDEFVLGVQTLLANSVDKIKDPISQMYNNYISTLLFVTGFTQNGDFLHLFLESGIVQLNYNMGGGVVHISGPNFPIDDGFYHRIRGYRVDHKIILEVDDTRHTYELNSVYGKQFNNQRIIWLGHAPELNKSDFFRGYMSGVYYNGLMLNDLAAGISYLPYIHVTRFPNVKHVTKFQPNLDTSNIFKYSSVSSRRNYGGSVSIGLLADRKIQNASHDEPIFDGINIDSSGKTFSSWQKPIYSNSLQLSDSVHITNDESFNPQDSNHNSLQRWQINETSTRMSEQINMWLLFTLISAALLIIIILITIVVYKFNHNKTANSRSKPLSEYQPNSEQIRLSHSSITKRSPSIGSILSVDNPTTFRNINQYLKLSCFQLHNPSHSFSERTSNNEIKSKFLNTVPTPLILVTEPVTTITERSSNTLCRNPVIVTNAFHINTCETSLQNSVQYKTVTKANEREYNFSLNDSPLLKKFSEMNDSVENAMTENVIFLENDHIVTSYPNETR</sequence>
<dbReference type="Gene3D" id="2.60.120.200">
    <property type="match status" value="2"/>
</dbReference>
<dbReference type="PANTHER" id="PTHR15036">
    <property type="entry name" value="PIKACHURIN-LIKE PROTEIN"/>
    <property type="match status" value="1"/>
</dbReference>
<feature type="transmembrane region" description="Helical" evidence="3">
    <location>
        <begin position="710"/>
        <end position="733"/>
    </location>
</feature>
<dbReference type="WBParaSite" id="TREG1_35340.1">
    <property type="protein sequence ID" value="TREG1_35340.1"/>
    <property type="gene ID" value="TREG1_35340"/>
</dbReference>
<dbReference type="Gene3D" id="2.10.25.10">
    <property type="entry name" value="Laminin"/>
    <property type="match status" value="1"/>
</dbReference>
<dbReference type="AlphaFoldDB" id="A0AA85JNX8"/>
<dbReference type="SMART" id="SM00282">
    <property type="entry name" value="LamG"/>
    <property type="match status" value="2"/>
</dbReference>
<protein>
    <recommendedName>
        <fullName evidence="4">Laminin G domain-containing protein</fullName>
    </recommendedName>
</protein>
<evidence type="ECO:0000313" key="5">
    <source>
        <dbReference type="Proteomes" id="UP000050795"/>
    </source>
</evidence>
<dbReference type="Pfam" id="PF02210">
    <property type="entry name" value="Laminin_G_2"/>
    <property type="match status" value="2"/>
</dbReference>
<feature type="region of interest" description="Disordered" evidence="2">
    <location>
        <begin position="741"/>
        <end position="765"/>
    </location>
</feature>
<accession>A0AA85JNX8</accession>
<keyword evidence="3" id="KW-1133">Transmembrane helix</keyword>
<evidence type="ECO:0000256" key="2">
    <source>
        <dbReference type="SAM" id="MobiDB-lite"/>
    </source>
</evidence>
<feature type="domain" description="Laminin G" evidence="4">
    <location>
        <begin position="403"/>
        <end position="593"/>
    </location>
</feature>
<dbReference type="SUPFAM" id="SSF49899">
    <property type="entry name" value="Concanavalin A-like lectins/glucanases"/>
    <property type="match status" value="2"/>
</dbReference>
<reference evidence="6" key="2">
    <citation type="submission" date="2023-11" db="UniProtKB">
        <authorList>
            <consortium name="WormBaseParasite"/>
        </authorList>
    </citation>
    <scope>IDENTIFICATION</scope>
</reference>
<keyword evidence="5" id="KW-1185">Reference proteome</keyword>
<keyword evidence="3" id="KW-0812">Transmembrane</keyword>
<dbReference type="PANTHER" id="PTHR15036:SF89">
    <property type="entry name" value="NEUREXIN 1, ISOFORM F"/>
    <property type="match status" value="1"/>
</dbReference>
<evidence type="ECO:0000256" key="3">
    <source>
        <dbReference type="SAM" id="Phobius"/>
    </source>
</evidence>
<proteinExistence type="predicted"/>
<dbReference type="CDD" id="cd00110">
    <property type="entry name" value="LamG"/>
    <property type="match status" value="2"/>
</dbReference>
<name>A0AA85JNX8_TRIRE</name>
<dbReference type="PROSITE" id="PS50025">
    <property type="entry name" value="LAM_G_DOMAIN"/>
    <property type="match status" value="2"/>
</dbReference>
<dbReference type="InterPro" id="IPR013320">
    <property type="entry name" value="ConA-like_dom_sf"/>
</dbReference>